<dbReference type="SMART" id="SM00028">
    <property type="entry name" value="TPR"/>
    <property type="match status" value="2"/>
</dbReference>
<proteinExistence type="predicted"/>
<organism evidence="2 3">
    <name type="scientific">Tannerella forsythia</name>
    <name type="common">Bacteroides forsythus</name>
    <dbReference type="NCBI Taxonomy" id="28112"/>
    <lineage>
        <taxon>Bacteria</taxon>
        <taxon>Pseudomonadati</taxon>
        <taxon>Bacteroidota</taxon>
        <taxon>Bacteroidia</taxon>
        <taxon>Bacteroidales</taxon>
        <taxon>Tannerellaceae</taxon>
        <taxon>Tannerella</taxon>
    </lineage>
</organism>
<protein>
    <submittedName>
        <fullName evidence="2">Uncharacterized protein</fullName>
    </submittedName>
</protein>
<keyword evidence="1" id="KW-0472">Membrane</keyword>
<reference evidence="2 3" key="1">
    <citation type="submission" date="2018-11" db="EMBL/GenBank/DDBJ databases">
        <title>Genomes From Bacteria Associated with the Canine Oral Cavity: a Test Case for Automated Genome-Based Taxonomic Assignment.</title>
        <authorList>
            <person name="Coil D.A."/>
            <person name="Jospin G."/>
            <person name="Darling A.E."/>
            <person name="Wallis C."/>
            <person name="Davis I.J."/>
            <person name="Harris S."/>
            <person name="Eisen J.A."/>
            <person name="Holcombe L.J."/>
            <person name="O'Flynn C."/>
        </authorList>
    </citation>
    <scope>NUCLEOTIDE SEQUENCE [LARGE SCALE GENOMIC DNA]</scope>
    <source>
        <strain evidence="2 3">OH2617_COT-023</strain>
    </source>
</reference>
<dbReference type="SUPFAM" id="SSF48452">
    <property type="entry name" value="TPR-like"/>
    <property type="match status" value="1"/>
</dbReference>
<comment type="caution">
    <text evidence="2">The sequence shown here is derived from an EMBL/GenBank/DDBJ whole genome shotgun (WGS) entry which is preliminary data.</text>
</comment>
<evidence type="ECO:0000256" key="1">
    <source>
        <dbReference type="SAM" id="Phobius"/>
    </source>
</evidence>
<dbReference type="EMBL" id="RQYS01000083">
    <property type="protein sequence ID" value="RRD57285.1"/>
    <property type="molecule type" value="Genomic_DNA"/>
</dbReference>
<dbReference type="Proteomes" id="UP000278609">
    <property type="component" value="Unassembled WGS sequence"/>
</dbReference>
<dbReference type="Pfam" id="PF13181">
    <property type="entry name" value="TPR_8"/>
    <property type="match status" value="1"/>
</dbReference>
<dbReference type="Gene3D" id="1.25.40.10">
    <property type="entry name" value="Tetratricopeptide repeat domain"/>
    <property type="match status" value="1"/>
</dbReference>
<name>A0A3P1XFU1_TANFO</name>
<dbReference type="RefSeq" id="WP_124752636.1">
    <property type="nucleotide sequence ID" value="NZ_RQYS01000083.1"/>
</dbReference>
<accession>A0A3P1XFU1</accession>
<feature type="transmembrane region" description="Helical" evidence="1">
    <location>
        <begin position="32"/>
        <end position="52"/>
    </location>
</feature>
<dbReference type="Pfam" id="PF13174">
    <property type="entry name" value="TPR_6"/>
    <property type="match status" value="1"/>
</dbReference>
<dbReference type="InterPro" id="IPR011990">
    <property type="entry name" value="TPR-like_helical_dom_sf"/>
</dbReference>
<dbReference type="OrthoDB" id="9808622at2"/>
<dbReference type="AlphaFoldDB" id="A0A3P1XFU1"/>
<keyword evidence="1" id="KW-1133">Transmembrane helix</keyword>
<gene>
    <name evidence="2" type="ORF">EII40_13065</name>
</gene>
<evidence type="ECO:0000313" key="3">
    <source>
        <dbReference type="Proteomes" id="UP000278609"/>
    </source>
</evidence>
<dbReference type="InterPro" id="IPR019734">
    <property type="entry name" value="TPR_rpt"/>
</dbReference>
<sequence length="230" mass="25451">MAKKTTSEEKEIEVGAIVSRSEEFIEKNKKTIIAVILGIAAVVGLILVYHYMYAKPQAEKAKLAIFRGEQYLAQDSFALALNGNGVDYDGFEAIINQYGRTSSGNLAKAYAGICHYRLGNPQEAIKRLKSYSGNDSQIAPTMIGLIGDCYVSAGQTKEGISYFEKAASKADNDLISPIYLKKAGLAYESLQQYDQALKAYKTIKEKYHQSMEAMTIDKYITRAEILAQKK</sequence>
<evidence type="ECO:0000313" key="2">
    <source>
        <dbReference type="EMBL" id="RRD57285.1"/>
    </source>
</evidence>
<keyword evidence="1" id="KW-0812">Transmembrane</keyword>